<reference evidence="2" key="1">
    <citation type="journal article" date="2019" name="Int. J. Syst. Evol. Microbiol.">
        <title>The Global Catalogue of Microorganisms (GCM) 10K type strain sequencing project: providing services to taxonomists for standard genome sequencing and annotation.</title>
        <authorList>
            <consortium name="The Broad Institute Genomics Platform"/>
            <consortium name="The Broad Institute Genome Sequencing Center for Infectious Disease"/>
            <person name="Wu L."/>
            <person name="Ma J."/>
        </authorList>
    </citation>
    <scope>NUCLEOTIDE SEQUENCE [LARGE SCALE GENOMIC DNA]</scope>
    <source>
        <strain evidence="2">JCM 4733</strain>
    </source>
</reference>
<dbReference type="Proteomes" id="UP000653644">
    <property type="component" value="Unassembled WGS sequence"/>
</dbReference>
<protein>
    <submittedName>
        <fullName evidence="1">Uncharacterized protein</fullName>
    </submittedName>
</protein>
<gene>
    <name evidence="1" type="ORF">GCM10010345_60230</name>
</gene>
<keyword evidence="2" id="KW-1185">Reference proteome</keyword>
<organism evidence="1 2">
    <name type="scientific">Streptomyces canarius</name>
    <dbReference type="NCBI Taxonomy" id="285453"/>
    <lineage>
        <taxon>Bacteria</taxon>
        <taxon>Bacillati</taxon>
        <taxon>Actinomycetota</taxon>
        <taxon>Actinomycetes</taxon>
        <taxon>Kitasatosporales</taxon>
        <taxon>Streptomycetaceae</taxon>
        <taxon>Streptomyces</taxon>
    </lineage>
</organism>
<sequence>MPGTPVARFYDEQADDYHLICKEFRRGVRLLLEVSADVAPRLRANSVICSRSCASPCVA</sequence>
<evidence type="ECO:0000313" key="2">
    <source>
        <dbReference type="Proteomes" id="UP000653644"/>
    </source>
</evidence>
<dbReference type="RefSeq" id="WP_229917409.1">
    <property type="nucleotide sequence ID" value="NZ_BMVN01000026.1"/>
</dbReference>
<proteinExistence type="predicted"/>
<accession>A0ABQ3CWS8</accession>
<comment type="caution">
    <text evidence="1">The sequence shown here is derived from an EMBL/GenBank/DDBJ whole genome shotgun (WGS) entry which is preliminary data.</text>
</comment>
<name>A0ABQ3CWS8_9ACTN</name>
<evidence type="ECO:0000313" key="1">
    <source>
        <dbReference type="EMBL" id="GHA47726.1"/>
    </source>
</evidence>
<dbReference type="EMBL" id="BMVN01000026">
    <property type="protein sequence ID" value="GHA47726.1"/>
    <property type="molecule type" value="Genomic_DNA"/>
</dbReference>